<dbReference type="SMART" id="SM01331">
    <property type="entry name" value="DUF3635"/>
    <property type="match status" value="1"/>
</dbReference>
<evidence type="ECO:0000256" key="2">
    <source>
        <dbReference type="ARBA" id="ARBA00022527"/>
    </source>
</evidence>
<evidence type="ECO:0000256" key="8">
    <source>
        <dbReference type="ARBA" id="ARBA00048679"/>
    </source>
</evidence>
<dbReference type="PANTHER" id="PTHR24419:SF18">
    <property type="entry name" value="SERINE_THREONINE-PROTEIN KINASE HASPIN"/>
    <property type="match status" value="1"/>
</dbReference>
<keyword evidence="3" id="KW-0808">Transferase</keyword>
<proteinExistence type="predicted"/>
<dbReference type="GO" id="GO:0005524">
    <property type="term" value="F:ATP binding"/>
    <property type="evidence" value="ECO:0007669"/>
    <property type="project" value="UniProtKB-KW"/>
</dbReference>
<dbReference type="AlphaFoldDB" id="A0AA88IFQ6"/>
<gene>
    <name evidence="11" type="ORF">QYM36_000403</name>
</gene>
<dbReference type="InterPro" id="IPR000719">
    <property type="entry name" value="Prot_kinase_dom"/>
</dbReference>
<feature type="region of interest" description="Disordered" evidence="9">
    <location>
        <begin position="151"/>
        <end position="173"/>
    </location>
</feature>
<evidence type="ECO:0000256" key="5">
    <source>
        <dbReference type="ARBA" id="ARBA00022777"/>
    </source>
</evidence>
<comment type="catalytic activity">
    <reaction evidence="7">
        <text>L-threonyl-[protein] + ATP = O-phospho-L-threonyl-[protein] + ADP + H(+)</text>
        <dbReference type="Rhea" id="RHEA:46608"/>
        <dbReference type="Rhea" id="RHEA-COMP:11060"/>
        <dbReference type="Rhea" id="RHEA-COMP:11605"/>
        <dbReference type="ChEBI" id="CHEBI:15378"/>
        <dbReference type="ChEBI" id="CHEBI:30013"/>
        <dbReference type="ChEBI" id="CHEBI:30616"/>
        <dbReference type="ChEBI" id="CHEBI:61977"/>
        <dbReference type="ChEBI" id="CHEBI:456216"/>
        <dbReference type="EC" id="2.7.11.1"/>
    </reaction>
</comment>
<evidence type="ECO:0000256" key="6">
    <source>
        <dbReference type="ARBA" id="ARBA00022840"/>
    </source>
</evidence>
<evidence type="ECO:0000256" key="9">
    <source>
        <dbReference type="SAM" id="MobiDB-lite"/>
    </source>
</evidence>
<dbReference type="Pfam" id="PF12330">
    <property type="entry name" value="Haspin_kinase"/>
    <property type="match status" value="1"/>
</dbReference>
<sequence length="838" mass="94430">MKAKTRGKQKTGPKLKTERNSGDRGSTWSLDKKLVRTDYGAKAPTISWSAKDEAFEALLNTPAVSRGFQEEEDVAFYSSPDTTQNIKDTGEPSLFESPPIQFDELVTEKRKGPRKGLRSSVVTLHASGKIFSQPVRMQRKDRTIHQIVEEEEEEATELHAPNENKKGSIQTKEADLSSDIFESPESEKLSYITEKRALRPLDSSQKVFPEFKEADSSFDLFESPTSKTVSYISEIKGLRNIYSNKKKGSTMECERPANCNVNSPNRTQRELLEYSPAYSSLSPNNSVLAELLESPQAVLSPCSLDGSKDEMIAVTSTPDRLNNTLKFSPTIRSQRRCPAFEVRKRSVRTSAMKIVENARFSEYPVGISRPQAGTKTRSSSVTESTKSYTRRDVSKTRSCQIIHSQTINDPSVSCLQESIQKLTINKPTNYTSDCQDSILMFPKKQNNRKSDGFVFNDSKRETSRLSISIQHSRCRRSSVIMNSQKSHGLSLVKCDSVSLAQILTNEAISDKDKILALCKQKTIGSFEAFAQKFLLGCKKLGEGVYGEVFLARDRVYKVIPIEGGFEINGDMQKSFNGILSEIIISRGLQQLSNASAKQNRTDCFCALLECTIVQGKYSDILITAWESYDIEKGSDNEHPKIFDDKQLYVIMEFRNGGRPLDNIVAFKSYKLAESIFMQIAMSLAVAEKALQFEHRDLHLGNVLVETTEKENIEFIIDGVDDLVIPSEGIKANIIDFTLSRGVAYGVTAFCDLSKDEGMFDQDSDDFQFRVYDLMREVNKNNWESFEPKSNVFWLKYLLEKLSQKVKHLKPDFYDYMGFSEAFSSASEYVATQLPTDDL</sequence>
<feature type="domain" description="Protein kinase" evidence="10">
    <location>
        <begin position="534"/>
        <end position="838"/>
    </location>
</feature>
<evidence type="ECO:0000256" key="4">
    <source>
        <dbReference type="ARBA" id="ARBA00022741"/>
    </source>
</evidence>
<dbReference type="PANTHER" id="PTHR24419">
    <property type="entry name" value="INTERLEUKIN-1 RECEPTOR-ASSOCIATED KINASE"/>
    <property type="match status" value="1"/>
</dbReference>
<dbReference type="GO" id="GO:0072354">
    <property type="term" value="F:histone H3T3 kinase activity"/>
    <property type="evidence" value="ECO:0007669"/>
    <property type="project" value="TreeGrafter"/>
</dbReference>
<name>A0AA88IFQ6_ARTSF</name>
<evidence type="ECO:0000256" key="7">
    <source>
        <dbReference type="ARBA" id="ARBA00047899"/>
    </source>
</evidence>
<dbReference type="Gene3D" id="1.10.510.10">
    <property type="entry name" value="Transferase(Phosphotransferase) domain 1"/>
    <property type="match status" value="1"/>
</dbReference>
<keyword evidence="5" id="KW-0418">Kinase</keyword>
<dbReference type="SUPFAM" id="SSF56112">
    <property type="entry name" value="Protein kinase-like (PK-like)"/>
    <property type="match status" value="1"/>
</dbReference>
<organism evidence="11 12">
    <name type="scientific">Artemia franciscana</name>
    <name type="common">Brine shrimp</name>
    <name type="synonym">Artemia sanfranciscana</name>
    <dbReference type="NCBI Taxonomy" id="6661"/>
    <lineage>
        <taxon>Eukaryota</taxon>
        <taxon>Metazoa</taxon>
        <taxon>Ecdysozoa</taxon>
        <taxon>Arthropoda</taxon>
        <taxon>Crustacea</taxon>
        <taxon>Branchiopoda</taxon>
        <taxon>Anostraca</taxon>
        <taxon>Artemiidae</taxon>
        <taxon>Artemia</taxon>
    </lineage>
</organism>
<feature type="compositionally biased region" description="Polar residues" evidence="9">
    <location>
        <begin position="371"/>
        <end position="387"/>
    </location>
</feature>
<accession>A0AA88IFQ6</accession>
<comment type="catalytic activity">
    <reaction evidence="8">
        <text>L-seryl-[protein] + ATP = O-phospho-L-seryl-[protein] + ADP + H(+)</text>
        <dbReference type="Rhea" id="RHEA:17989"/>
        <dbReference type="Rhea" id="RHEA-COMP:9863"/>
        <dbReference type="Rhea" id="RHEA-COMP:11604"/>
        <dbReference type="ChEBI" id="CHEBI:15378"/>
        <dbReference type="ChEBI" id="CHEBI:29999"/>
        <dbReference type="ChEBI" id="CHEBI:30616"/>
        <dbReference type="ChEBI" id="CHEBI:83421"/>
        <dbReference type="ChEBI" id="CHEBI:456216"/>
        <dbReference type="EC" id="2.7.11.1"/>
    </reaction>
</comment>
<dbReference type="Gene3D" id="3.30.200.20">
    <property type="entry name" value="Phosphorylase Kinase, domain 1"/>
    <property type="match status" value="1"/>
</dbReference>
<keyword evidence="6" id="KW-0067">ATP-binding</keyword>
<feature type="compositionally biased region" description="Basic residues" evidence="9">
    <location>
        <begin position="1"/>
        <end position="13"/>
    </location>
</feature>
<comment type="caution">
    <text evidence="11">The sequence shown here is derived from an EMBL/GenBank/DDBJ whole genome shotgun (WGS) entry which is preliminary data.</text>
</comment>
<keyword evidence="12" id="KW-1185">Reference proteome</keyword>
<keyword evidence="2" id="KW-0723">Serine/threonine-protein kinase</keyword>
<dbReference type="EC" id="2.7.11.1" evidence="1"/>
<evidence type="ECO:0000256" key="1">
    <source>
        <dbReference type="ARBA" id="ARBA00012513"/>
    </source>
</evidence>
<dbReference type="GO" id="GO:0000278">
    <property type="term" value="P:mitotic cell cycle"/>
    <property type="evidence" value="ECO:0007669"/>
    <property type="project" value="TreeGrafter"/>
</dbReference>
<dbReference type="InterPro" id="IPR024604">
    <property type="entry name" value="GSG2_C"/>
</dbReference>
<dbReference type="PROSITE" id="PS50011">
    <property type="entry name" value="PROTEIN_KINASE_DOM"/>
    <property type="match status" value="1"/>
</dbReference>
<feature type="region of interest" description="Disordered" evidence="9">
    <location>
        <begin position="1"/>
        <end position="29"/>
    </location>
</feature>
<dbReference type="EMBL" id="JAVRJZ010000002">
    <property type="protein sequence ID" value="KAK2725916.1"/>
    <property type="molecule type" value="Genomic_DNA"/>
</dbReference>
<evidence type="ECO:0000313" key="11">
    <source>
        <dbReference type="EMBL" id="KAK2725916.1"/>
    </source>
</evidence>
<keyword evidence="4" id="KW-0547">Nucleotide-binding</keyword>
<feature type="region of interest" description="Disordered" evidence="9">
    <location>
        <begin position="368"/>
        <end position="389"/>
    </location>
</feature>
<feature type="compositionally biased region" description="Basic and acidic residues" evidence="9">
    <location>
        <begin position="156"/>
        <end position="166"/>
    </location>
</feature>
<dbReference type="GO" id="GO:0005737">
    <property type="term" value="C:cytoplasm"/>
    <property type="evidence" value="ECO:0007669"/>
    <property type="project" value="TreeGrafter"/>
</dbReference>
<feature type="region of interest" description="Disordered" evidence="9">
    <location>
        <begin position="77"/>
        <end position="98"/>
    </location>
</feature>
<dbReference type="GO" id="GO:0035556">
    <property type="term" value="P:intracellular signal transduction"/>
    <property type="evidence" value="ECO:0007669"/>
    <property type="project" value="TreeGrafter"/>
</dbReference>
<protein>
    <recommendedName>
        <fullName evidence="1">non-specific serine/threonine protein kinase</fullName>
        <ecNumber evidence="1">2.7.11.1</ecNumber>
    </recommendedName>
</protein>
<dbReference type="Proteomes" id="UP001187531">
    <property type="component" value="Unassembled WGS sequence"/>
</dbReference>
<evidence type="ECO:0000259" key="10">
    <source>
        <dbReference type="PROSITE" id="PS50011"/>
    </source>
</evidence>
<evidence type="ECO:0000313" key="12">
    <source>
        <dbReference type="Proteomes" id="UP001187531"/>
    </source>
</evidence>
<dbReference type="GO" id="GO:0005634">
    <property type="term" value="C:nucleus"/>
    <property type="evidence" value="ECO:0007669"/>
    <property type="project" value="TreeGrafter"/>
</dbReference>
<evidence type="ECO:0000256" key="3">
    <source>
        <dbReference type="ARBA" id="ARBA00022679"/>
    </source>
</evidence>
<dbReference type="InterPro" id="IPR011009">
    <property type="entry name" value="Kinase-like_dom_sf"/>
</dbReference>
<reference evidence="11" key="1">
    <citation type="submission" date="2023-07" db="EMBL/GenBank/DDBJ databases">
        <title>Chromosome-level genome assembly of Artemia franciscana.</title>
        <authorList>
            <person name="Jo E."/>
        </authorList>
    </citation>
    <scope>NUCLEOTIDE SEQUENCE</scope>
    <source>
        <tissue evidence="11">Whole body</tissue>
    </source>
</reference>